<dbReference type="Gene3D" id="1.25.40.10">
    <property type="entry name" value="Tetratricopeptide repeat domain"/>
    <property type="match status" value="1"/>
</dbReference>
<organism evidence="4 5">
    <name type="scientific">Alsobacter soli</name>
    <dbReference type="NCBI Taxonomy" id="2109933"/>
    <lineage>
        <taxon>Bacteria</taxon>
        <taxon>Pseudomonadati</taxon>
        <taxon>Pseudomonadota</taxon>
        <taxon>Alphaproteobacteria</taxon>
        <taxon>Hyphomicrobiales</taxon>
        <taxon>Alsobacteraceae</taxon>
        <taxon>Alsobacter</taxon>
    </lineage>
</organism>
<evidence type="ECO:0000313" key="5">
    <source>
        <dbReference type="Proteomes" id="UP000239772"/>
    </source>
</evidence>
<dbReference type="AlphaFoldDB" id="A0A2T1HZ31"/>
<comment type="caution">
    <text evidence="4">The sequence shown here is derived from an EMBL/GenBank/DDBJ whole genome shotgun (WGS) entry which is preliminary data.</text>
</comment>
<comment type="similarity">
    <text evidence="1">Belongs to the CpoB family.</text>
</comment>
<evidence type="ECO:0000256" key="1">
    <source>
        <dbReference type="HAMAP-Rule" id="MF_02066"/>
    </source>
</evidence>
<dbReference type="InterPro" id="IPR019734">
    <property type="entry name" value="TPR_rpt"/>
</dbReference>
<feature type="compositionally biased region" description="Low complexity" evidence="3">
    <location>
        <begin position="218"/>
        <end position="228"/>
    </location>
</feature>
<feature type="compositionally biased region" description="Low complexity" evidence="3">
    <location>
        <begin position="108"/>
        <end position="118"/>
    </location>
</feature>
<accession>A0A2T1HZ31</accession>
<name>A0A2T1HZ31_9HYPH</name>
<sequence precursor="true">MIRRFAWALAAIALLGALAPAAQAQEVSDLVVRTNRLEGQVRQLSGQIEQLQFENRRLQDQLKKFQEDVEFRFGEMKGGAGGGRPAATGVTPQAAPPRGQKRGDAFDPAAQPGAPGAPRTLGSLENDGSAAAQPRAPQGSGHQRGIADLIEDDPSAPMDLNSMNRNVAGLPQGALPPGGTQAYPAQQQAYPQGGYPQAGYPQQQAAPGMPRGAYPSQTGTTVATAGTGLPKDEYDLAYGLVLQRQYEQAEQAFKQFLQTHPRDKLAANATYWLGETYYRRGQYPDAVEQYLKVYKHYNSSGVAPESMLKLGLALRGMGQPDQACATLAEVARRYPNASGDVRANADRELKRGNCTN</sequence>
<evidence type="ECO:0000313" key="4">
    <source>
        <dbReference type="EMBL" id="PSC06953.1"/>
    </source>
</evidence>
<feature type="repeat" description="TPR" evidence="2">
    <location>
        <begin position="267"/>
        <end position="300"/>
    </location>
</feature>
<proteinExistence type="inferred from homology"/>
<dbReference type="InterPro" id="IPR014162">
    <property type="entry name" value="CpoB_C"/>
</dbReference>
<dbReference type="SMART" id="SM00028">
    <property type="entry name" value="TPR"/>
    <property type="match status" value="3"/>
</dbReference>
<dbReference type="OrthoDB" id="7185608at2"/>
<keyword evidence="1" id="KW-0132">Cell division</keyword>
<dbReference type="SUPFAM" id="SSF48452">
    <property type="entry name" value="TPR-like"/>
    <property type="match status" value="1"/>
</dbReference>
<keyword evidence="2" id="KW-0802">TPR repeat</keyword>
<dbReference type="Pfam" id="PF13174">
    <property type="entry name" value="TPR_6"/>
    <property type="match status" value="1"/>
</dbReference>
<evidence type="ECO:0000256" key="2">
    <source>
        <dbReference type="PROSITE-ProRule" id="PRU00339"/>
    </source>
</evidence>
<protein>
    <recommendedName>
        <fullName evidence="1">Cell division coordinator CpoB</fullName>
    </recommendedName>
</protein>
<keyword evidence="5" id="KW-1185">Reference proteome</keyword>
<gene>
    <name evidence="4" type="primary">ygbF</name>
    <name evidence="1" type="synonym">cpoB</name>
    <name evidence="4" type="ORF">SLNSH_00795</name>
</gene>
<feature type="chain" id="PRO_5015791703" description="Cell division coordinator CpoB" evidence="1">
    <location>
        <begin position="25"/>
        <end position="356"/>
    </location>
</feature>
<dbReference type="RefSeq" id="WP_106334738.1">
    <property type="nucleotide sequence ID" value="NZ_PVZS01000001.1"/>
</dbReference>
<dbReference type="EMBL" id="PVZS01000001">
    <property type="protein sequence ID" value="PSC06953.1"/>
    <property type="molecule type" value="Genomic_DNA"/>
</dbReference>
<comment type="subcellular location">
    <subcellularLocation>
        <location evidence="1">Periplasm</location>
    </subcellularLocation>
</comment>
<feature type="region of interest" description="Disordered" evidence="3">
    <location>
        <begin position="75"/>
        <end position="228"/>
    </location>
</feature>
<dbReference type="InterPro" id="IPR034706">
    <property type="entry name" value="CpoB"/>
</dbReference>
<feature type="signal peptide" evidence="1">
    <location>
        <begin position="1"/>
        <end position="24"/>
    </location>
</feature>
<keyword evidence="1" id="KW-0732">Signal</keyword>
<dbReference type="Proteomes" id="UP000239772">
    <property type="component" value="Unassembled WGS sequence"/>
</dbReference>
<keyword evidence="1" id="KW-0131">Cell cycle</keyword>
<dbReference type="GO" id="GO:0030288">
    <property type="term" value="C:outer membrane-bounded periplasmic space"/>
    <property type="evidence" value="ECO:0007669"/>
    <property type="project" value="UniProtKB-UniRule"/>
</dbReference>
<reference evidence="5" key="1">
    <citation type="submission" date="2018-03" db="EMBL/GenBank/DDBJ databases">
        <authorList>
            <person name="Sun L."/>
            <person name="Liu H."/>
            <person name="Chen W."/>
            <person name="Huang K."/>
            <person name="Liu W."/>
            <person name="Gao X."/>
        </authorList>
    </citation>
    <scope>NUCLEOTIDE SEQUENCE [LARGE SCALE GENOMIC DNA]</scope>
    <source>
        <strain evidence="5">SH9</strain>
    </source>
</reference>
<dbReference type="InterPro" id="IPR011990">
    <property type="entry name" value="TPR-like_helical_dom_sf"/>
</dbReference>
<keyword evidence="1" id="KW-0175">Coiled coil</keyword>
<comment type="function">
    <text evidence="1">Mediates coordination of peptidoglycan synthesis and outer membrane constriction during cell division.</text>
</comment>
<dbReference type="Pfam" id="PF13432">
    <property type="entry name" value="TPR_16"/>
    <property type="match status" value="1"/>
</dbReference>
<keyword evidence="1" id="KW-0574">Periplasm</keyword>
<dbReference type="HAMAP" id="MF_02066">
    <property type="entry name" value="CpoB"/>
    <property type="match status" value="1"/>
</dbReference>
<feature type="coiled-coil region" evidence="1">
    <location>
        <begin position="34"/>
        <end position="68"/>
    </location>
</feature>
<evidence type="ECO:0000256" key="3">
    <source>
        <dbReference type="SAM" id="MobiDB-lite"/>
    </source>
</evidence>
<dbReference type="PROSITE" id="PS50005">
    <property type="entry name" value="TPR"/>
    <property type="match status" value="1"/>
</dbReference>
<dbReference type="GO" id="GO:0043093">
    <property type="term" value="P:FtsZ-dependent cytokinesis"/>
    <property type="evidence" value="ECO:0007669"/>
    <property type="project" value="UniProtKB-UniRule"/>
</dbReference>
<feature type="compositionally biased region" description="Low complexity" evidence="3">
    <location>
        <begin position="168"/>
        <end position="208"/>
    </location>
</feature>
<dbReference type="NCBIfam" id="TIGR02795">
    <property type="entry name" value="tol_pal_ybgF"/>
    <property type="match status" value="1"/>
</dbReference>